<reference evidence="1 2" key="1">
    <citation type="submission" date="2018-08" db="EMBL/GenBank/DDBJ databases">
        <title>A genome reference for cultivated species of the human gut microbiota.</title>
        <authorList>
            <person name="Zou Y."/>
            <person name="Xue W."/>
            <person name="Luo G."/>
        </authorList>
    </citation>
    <scope>NUCLEOTIDE SEQUENCE [LARGE SCALE GENOMIC DNA]</scope>
    <source>
        <strain evidence="1 2">AF29-2</strain>
    </source>
</reference>
<dbReference type="AlphaFoldDB" id="A0A411ZJL5"/>
<keyword evidence="1" id="KW-0808">Transferase</keyword>
<dbReference type="Gene3D" id="3.40.50.300">
    <property type="entry name" value="P-loop containing nucleotide triphosphate hydrolases"/>
    <property type="match status" value="1"/>
</dbReference>
<organism evidence="1 2">
    <name type="scientific">Megamonas rupellensis</name>
    <dbReference type="NCBI Taxonomy" id="491921"/>
    <lineage>
        <taxon>Bacteria</taxon>
        <taxon>Bacillati</taxon>
        <taxon>Bacillota</taxon>
        <taxon>Negativicutes</taxon>
        <taxon>Selenomonadales</taxon>
        <taxon>Selenomonadaceae</taxon>
        <taxon>Megamonas</taxon>
    </lineage>
</organism>
<sequence length="192" mass="21652">MSNCIITIGRQYGAGGREIAEKLAKQLQIPLYDRKLVAFISAHLEKGVSLDELDLTYDNLYGSVSPYETMFADLNVEDDNYLFTPQSKAIKALADKNSGIFVGRCANFILKDVKNAHHFFICADDEFRKIRGTNVYHKDLATLKKEDAKRASYYNYYTGSTWGDCADYDMIINVGRCGIDKAVELIANYVNN</sequence>
<comment type="caution">
    <text evidence="1">The sequence shown here is derived from an EMBL/GenBank/DDBJ whole genome shotgun (WGS) entry which is preliminary data.</text>
</comment>
<dbReference type="Proteomes" id="UP000284662">
    <property type="component" value="Unassembled WGS sequence"/>
</dbReference>
<name>A0A411ZJL5_9FIRM</name>
<protein>
    <submittedName>
        <fullName evidence="1">Cytidylate kinase-like family protein</fullName>
    </submittedName>
</protein>
<dbReference type="InterPro" id="IPR027417">
    <property type="entry name" value="P-loop_NTPase"/>
</dbReference>
<evidence type="ECO:0000313" key="1">
    <source>
        <dbReference type="EMBL" id="RGQ03028.1"/>
    </source>
</evidence>
<keyword evidence="1" id="KW-0418">Kinase</keyword>
<proteinExistence type="predicted"/>
<accession>A0A411ZJL5</accession>
<dbReference type="RefSeq" id="WP_117977049.1">
    <property type="nucleotide sequence ID" value="NZ_QRST01000028.1"/>
</dbReference>
<dbReference type="Pfam" id="PF13189">
    <property type="entry name" value="Cytidylate_kin2"/>
    <property type="match status" value="1"/>
</dbReference>
<dbReference type="EMBL" id="QRST01000028">
    <property type="protein sequence ID" value="RGQ03028.1"/>
    <property type="molecule type" value="Genomic_DNA"/>
</dbReference>
<evidence type="ECO:0000313" key="2">
    <source>
        <dbReference type="Proteomes" id="UP000284662"/>
    </source>
</evidence>
<dbReference type="GO" id="GO:0016301">
    <property type="term" value="F:kinase activity"/>
    <property type="evidence" value="ECO:0007669"/>
    <property type="project" value="UniProtKB-KW"/>
</dbReference>
<gene>
    <name evidence="1" type="ORF">DWZ11_10435</name>
</gene>